<gene>
    <name evidence="1" type="ORF">UR61_C0024G0012</name>
</gene>
<evidence type="ECO:0000313" key="1">
    <source>
        <dbReference type="EMBL" id="KKP65437.1"/>
    </source>
</evidence>
<accession>A0A0G0EDI9</accession>
<dbReference type="Proteomes" id="UP000033866">
    <property type="component" value="Unassembled WGS sequence"/>
</dbReference>
<evidence type="ECO:0000313" key="2">
    <source>
        <dbReference type="Proteomes" id="UP000033866"/>
    </source>
</evidence>
<dbReference type="AlphaFoldDB" id="A0A0G0EDI9"/>
<proteinExistence type="predicted"/>
<comment type="caution">
    <text evidence="1">The sequence shown here is derived from an EMBL/GenBank/DDBJ whole genome shotgun (WGS) entry which is preliminary data.</text>
</comment>
<reference evidence="1 2" key="1">
    <citation type="journal article" date="2015" name="Nature">
        <title>rRNA introns, odd ribosomes, and small enigmatic genomes across a large radiation of phyla.</title>
        <authorList>
            <person name="Brown C.T."/>
            <person name="Hug L.A."/>
            <person name="Thomas B.C."/>
            <person name="Sharon I."/>
            <person name="Castelle C.J."/>
            <person name="Singh A."/>
            <person name="Wilkins M.J."/>
            <person name="Williams K.H."/>
            <person name="Banfield J.F."/>
        </authorList>
    </citation>
    <scope>NUCLEOTIDE SEQUENCE [LARGE SCALE GENOMIC DNA]</scope>
</reference>
<name>A0A0G0EDI9_9BACT</name>
<dbReference type="EMBL" id="LBPV01000024">
    <property type="protein sequence ID" value="KKP65437.1"/>
    <property type="molecule type" value="Genomic_DNA"/>
</dbReference>
<protein>
    <submittedName>
        <fullName evidence="1">Uncharacterized protein</fullName>
    </submittedName>
</protein>
<organism evidence="1 2">
    <name type="scientific">candidate division WS6 bacterium GW2011_GWE1_34_7</name>
    <dbReference type="NCBI Taxonomy" id="1619093"/>
    <lineage>
        <taxon>Bacteria</taxon>
        <taxon>Candidatus Dojkabacteria</taxon>
    </lineage>
</organism>
<sequence length="406" mass="47314">MPRKILTQESLLPEYVPSIYSSTKEKKEKISGSRINPSQLEYLSTMYMRYSQDGKEPSLGDLESTQQPSEEELRENAHWSIYGTQAHSLQYFTQLFHRTSYLGRLPSYEDFQSTFWQRDSTYYDALLKIQDLTGMDGNRDSLDTSQQYWITWVQNGQDFTPKKHKNYILPPSTIKSMWEGGVIPLEDINRFRKTFRDSEKLDPQKCALLNETFLLTNLYFLDGSIQIPTLVDEICIPRDSSKPIDIIDYKSGKQFKKPSLKERAQIFLIMTAVLTNVLDRVPEIEWNDMPTFKGKKGNKKLISGIFFDELTQLPDIYTQRLRFRYINPITQEEILITAKDLGIDTKEGIEEILMYIRSILSFYTEYKNILKHRIDSSRSPYTLPSFPIKNFTQGNGFSKAVQPPLL</sequence>